<dbReference type="Pfam" id="PF06203">
    <property type="entry name" value="CCT"/>
    <property type="match status" value="1"/>
</dbReference>
<dbReference type="Proteomes" id="UP000077755">
    <property type="component" value="Chromosome 4"/>
</dbReference>
<evidence type="ECO:0000313" key="4">
    <source>
        <dbReference type="EMBL" id="WOG97035.1"/>
    </source>
</evidence>
<gene>
    <name evidence="4" type="ORF">DCAR_0416374</name>
</gene>
<dbReference type="GO" id="GO:0005634">
    <property type="term" value="C:nucleus"/>
    <property type="evidence" value="ECO:0007669"/>
    <property type="project" value="UniProtKB-SubCell"/>
</dbReference>
<evidence type="ECO:0000313" key="5">
    <source>
        <dbReference type="Proteomes" id="UP000077755"/>
    </source>
</evidence>
<evidence type="ECO:0000259" key="3">
    <source>
        <dbReference type="Pfam" id="PF06203"/>
    </source>
</evidence>
<evidence type="ECO:0000256" key="1">
    <source>
        <dbReference type="ARBA" id="ARBA00004123"/>
    </source>
</evidence>
<dbReference type="InterPro" id="IPR010402">
    <property type="entry name" value="CCT_domain"/>
</dbReference>
<reference evidence="4" key="1">
    <citation type="journal article" date="2016" name="Nat. Genet.">
        <title>A high-quality carrot genome assembly provides new insights into carotenoid accumulation and asterid genome evolution.</title>
        <authorList>
            <person name="Iorizzo M."/>
            <person name="Ellison S."/>
            <person name="Senalik D."/>
            <person name="Zeng P."/>
            <person name="Satapoomin P."/>
            <person name="Huang J."/>
            <person name="Bowman M."/>
            <person name="Iovene M."/>
            <person name="Sanseverino W."/>
            <person name="Cavagnaro P."/>
            <person name="Yildiz M."/>
            <person name="Macko-Podgorni A."/>
            <person name="Moranska E."/>
            <person name="Grzebelus E."/>
            <person name="Grzebelus D."/>
            <person name="Ashrafi H."/>
            <person name="Zheng Z."/>
            <person name="Cheng S."/>
            <person name="Spooner D."/>
            <person name="Van Deynze A."/>
            <person name="Simon P."/>
        </authorList>
    </citation>
    <scope>NUCLEOTIDE SEQUENCE</scope>
    <source>
        <tissue evidence="4">Leaf</tissue>
    </source>
</reference>
<dbReference type="PANTHER" id="PTHR31319:SF71">
    <property type="entry name" value="CCT MOTIF FAMILY PROTEIN"/>
    <property type="match status" value="1"/>
</dbReference>
<dbReference type="GO" id="GO:0003700">
    <property type="term" value="F:DNA-binding transcription factor activity"/>
    <property type="evidence" value="ECO:0007669"/>
    <property type="project" value="TreeGrafter"/>
</dbReference>
<comment type="subcellular location">
    <subcellularLocation>
        <location evidence="1">Nucleus</location>
    </subcellularLocation>
</comment>
<sequence>MIVSGGHVGSNQAQNVADIELMQNEQLLSEVFCEFKKDLLANEATGTPVSSDLQIQIPFATDENPSIEEEKVLLHGSLLKSTSAECLGSSEWTHKNLVRPNILDNRGIDFGITYGMRRSFSEGDIKTIGYDGATVVKSPLAQPQIALSGITEVRNEKLMRYRAKRTKRNFGRKIKYACRKALADSQPRVRGRFAKTEEIDGSKK</sequence>
<evidence type="ECO:0000256" key="2">
    <source>
        <dbReference type="ARBA" id="ARBA00023242"/>
    </source>
</evidence>
<keyword evidence="2" id="KW-0539">Nucleus</keyword>
<proteinExistence type="predicted"/>
<keyword evidence="5" id="KW-1185">Reference proteome</keyword>
<dbReference type="PANTHER" id="PTHR31319">
    <property type="entry name" value="ZINC FINGER PROTEIN CONSTANS-LIKE 4"/>
    <property type="match status" value="1"/>
</dbReference>
<dbReference type="GO" id="GO:0009909">
    <property type="term" value="P:regulation of flower development"/>
    <property type="evidence" value="ECO:0007669"/>
    <property type="project" value="InterPro"/>
</dbReference>
<accession>A0AAF1AYG8</accession>
<feature type="domain" description="CCT" evidence="3">
    <location>
        <begin position="154"/>
        <end position="196"/>
    </location>
</feature>
<protein>
    <recommendedName>
        <fullName evidence="3">CCT domain-containing protein</fullName>
    </recommendedName>
</protein>
<dbReference type="AlphaFoldDB" id="A0AAF1AYG8"/>
<dbReference type="InterPro" id="IPR045281">
    <property type="entry name" value="CONSTANS-like"/>
</dbReference>
<name>A0AAF1AYG8_DAUCS</name>
<dbReference type="EMBL" id="CP093346">
    <property type="protein sequence ID" value="WOG97035.1"/>
    <property type="molecule type" value="Genomic_DNA"/>
</dbReference>
<reference evidence="4" key="2">
    <citation type="submission" date="2022-03" db="EMBL/GenBank/DDBJ databases">
        <title>Draft title - Genomic analysis of global carrot germplasm unveils the trajectory of domestication and the origin of high carotenoid orange carrot.</title>
        <authorList>
            <person name="Iorizzo M."/>
            <person name="Ellison S."/>
            <person name="Senalik D."/>
            <person name="Macko-Podgorni A."/>
            <person name="Grzebelus D."/>
            <person name="Bostan H."/>
            <person name="Rolling W."/>
            <person name="Curaba J."/>
            <person name="Simon P."/>
        </authorList>
    </citation>
    <scope>NUCLEOTIDE SEQUENCE</scope>
    <source>
        <tissue evidence="4">Leaf</tissue>
    </source>
</reference>
<organism evidence="4 5">
    <name type="scientific">Daucus carota subsp. sativus</name>
    <name type="common">Carrot</name>
    <dbReference type="NCBI Taxonomy" id="79200"/>
    <lineage>
        <taxon>Eukaryota</taxon>
        <taxon>Viridiplantae</taxon>
        <taxon>Streptophyta</taxon>
        <taxon>Embryophyta</taxon>
        <taxon>Tracheophyta</taxon>
        <taxon>Spermatophyta</taxon>
        <taxon>Magnoliopsida</taxon>
        <taxon>eudicotyledons</taxon>
        <taxon>Gunneridae</taxon>
        <taxon>Pentapetalae</taxon>
        <taxon>asterids</taxon>
        <taxon>campanulids</taxon>
        <taxon>Apiales</taxon>
        <taxon>Apiaceae</taxon>
        <taxon>Apioideae</taxon>
        <taxon>Scandiceae</taxon>
        <taxon>Daucinae</taxon>
        <taxon>Daucus</taxon>
        <taxon>Daucus sect. Daucus</taxon>
    </lineage>
</organism>